<organism evidence="1 2">
    <name type="scientific">Asticcacaulis benevestitus DSM 16100 = ATCC BAA-896</name>
    <dbReference type="NCBI Taxonomy" id="1121022"/>
    <lineage>
        <taxon>Bacteria</taxon>
        <taxon>Pseudomonadati</taxon>
        <taxon>Pseudomonadota</taxon>
        <taxon>Alphaproteobacteria</taxon>
        <taxon>Caulobacterales</taxon>
        <taxon>Caulobacteraceae</taxon>
        <taxon>Asticcacaulis</taxon>
    </lineage>
</organism>
<protein>
    <submittedName>
        <fullName evidence="1">Uncharacterized protein</fullName>
    </submittedName>
</protein>
<evidence type="ECO:0000313" key="1">
    <source>
        <dbReference type="EMBL" id="ESQ79453.1"/>
    </source>
</evidence>
<dbReference type="PATRIC" id="fig|1121022.4.peg.4656"/>
<keyword evidence="2" id="KW-1185">Reference proteome</keyword>
<reference evidence="1 2" key="1">
    <citation type="journal article" date="2014" name="Nature">
        <title>Sequential evolution of bacterial morphology by co-option of a developmental regulator.</title>
        <authorList>
            <person name="Jiang C."/>
            <person name="Brown P.J."/>
            <person name="Ducret A."/>
            <person name="Brun Y.V."/>
        </authorList>
    </citation>
    <scope>NUCLEOTIDE SEQUENCE [LARGE SCALE GENOMIC DNA]</scope>
    <source>
        <strain evidence="1 2">DSM 16100</strain>
    </source>
</reference>
<comment type="caution">
    <text evidence="1">The sequence shown here is derived from an EMBL/GenBank/DDBJ whole genome shotgun (WGS) entry which is preliminary data.</text>
</comment>
<accession>V4QJU5</accession>
<proteinExistence type="predicted"/>
<gene>
    <name evidence="1" type="ORF">ABENE_22745</name>
</gene>
<evidence type="ECO:0000313" key="2">
    <source>
        <dbReference type="Proteomes" id="UP000017837"/>
    </source>
</evidence>
<sequence length="75" mass="8752">MDRREVIGGDLSDRLGYSGYGLRPLVQLQDCKGGQYVRYSTWEMVDLERGKMDRMNHSGICPDTILTFWHDRLKD</sequence>
<dbReference type="AlphaFoldDB" id="V4QJU5"/>
<name>V4QJU5_9CAUL</name>
<dbReference type="EMBL" id="AWGB01000105">
    <property type="protein sequence ID" value="ESQ79453.1"/>
    <property type="molecule type" value="Genomic_DNA"/>
</dbReference>
<dbReference type="Proteomes" id="UP000017837">
    <property type="component" value="Unassembled WGS sequence"/>
</dbReference>